<dbReference type="GeneTree" id="ENSGT01150000286943"/>
<reference evidence="1" key="2">
    <citation type="submission" date="2025-08" db="UniProtKB">
        <authorList>
            <consortium name="Ensembl"/>
        </authorList>
    </citation>
    <scope>IDENTIFICATION</scope>
</reference>
<evidence type="ECO:0000313" key="1">
    <source>
        <dbReference type="Ensembl" id="ENSCJAP00000085970.1"/>
    </source>
</evidence>
<dbReference type="Ensembl" id="ENSCJAT00000141270.1">
    <property type="protein sequence ID" value="ENSCJAP00000085970.1"/>
    <property type="gene ID" value="ENSCJAG00000082023.1"/>
</dbReference>
<reference evidence="1" key="3">
    <citation type="submission" date="2025-09" db="UniProtKB">
        <authorList>
            <consortium name="Ensembl"/>
        </authorList>
    </citation>
    <scope>IDENTIFICATION</scope>
</reference>
<protein>
    <submittedName>
        <fullName evidence="1">Uncharacterized protein</fullName>
    </submittedName>
</protein>
<reference evidence="1 2" key="1">
    <citation type="submission" date="2009-03" db="EMBL/GenBank/DDBJ databases">
        <authorList>
            <person name="Warren W."/>
            <person name="Ye L."/>
            <person name="Minx P."/>
            <person name="Worley K."/>
            <person name="Gibbs R."/>
            <person name="Wilson R.K."/>
        </authorList>
    </citation>
    <scope>NUCLEOTIDE SEQUENCE [LARGE SCALE GENOMIC DNA]</scope>
</reference>
<dbReference type="PANTHER" id="PTHR12138:SF151">
    <property type="entry name" value="SECRETED PROTEIN"/>
    <property type="match status" value="1"/>
</dbReference>
<dbReference type="AlphaFoldDB" id="A0A8I3W3Q7"/>
<sequence length="139" mass="15186">MEFCSISLLEGSGMIIAHCNLCLPGSSNSPASAFQVAGATGTCHHALLIFVFLVQAMGLHHIGQAGHKLLISGNEIMNHLRGEVICLYVTLTLLCMCLGRYLDFTDSLTGWTYYQIHTSYVLSVYRKVMNALALAFDVE</sequence>
<accession>A0A8I3W3Q7</accession>
<evidence type="ECO:0000313" key="2">
    <source>
        <dbReference type="Proteomes" id="UP000008225"/>
    </source>
</evidence>
<dbReference type="Proteomes" id="UP000008225">
    <property type="component" value="Chromosome 13"/>
</dbReference>
<proteinExistence type="predicted"/>
<organism evidence="1 2">
    <name type="scientific">Callithrix jacchus</name>
    <name type="common">White-tufted-ear marmoset</name>
    <name type="synonym">Simia Jacchus</name>
    <dbReference type="NCBI Taxonomy" id="9483"/>
    <lineage>
        <taxon>Eukaryota</taxon>
        <taxon>Metazoa</taxon>
        <taxon>Chordata</taxon>
        <taxon>Craniata</taxon>
        <taxon>Vertebrata</taxon>
        <taxon>Euteleostomi</taxon>
        <taxon>Mammalia</taxon>
        <taxon>Eutheria</taxon>
        <taxon>Euarchontoglires</taxon>
        <taxon>Primates</taxon>
        <taxon>Haplorrhini</taxon>
        <taxon>Platyrrhini</taxon>
        <taxon>Cebidae</taxon>
        <taxon>Callitrichinae</taxon>
        <taxon>Callithrix</taxon>
        <taxon>Callithrix</taxon>
    </lineage>
</organism>
<keyword evidence="2" id="KW-1185">Reference proteome</keyword>
<dbReference type="PANTHER" id="PTHR12138">
    <property type="entry name" value="PRIMATE-EXPANDED PROTEIN FAMILY"/>
    <property type="match status" value="1"/>
</dbReference>
<name>A0A8I3W3Q7_CALJA</name>